<dbReference type="EMBL" id="CAJVPT010006559">
    <property type="protein sequence ID" value="CAG8532216.1"/>
    <property type="molecule type" value="Genomic_DNA"/>
</dbReference>
<protein>
    <submittedName>
        <fullName evidence="1">16319_t:CDS:1</fullName>
    </submittedName>
</protein>
<reference evidence="1" key="1">
    <citation type="submission" date="2021-06" db="EMBL/GenBank/DDBJ databases">
        <authorList>
            <person name="Kallberg Y."/>
            <person name="Tangrot J."/>
            <person name="Rosling A."/>
        </authorList>
    </citation>
    <scope>NUCLEOTIDE SEQUENCE</scope>
    <source>
        <strain evidence="1">CL356</strain>
    </source>
</reference>
<comment type="caution">
    <text evidence="1">The sequence shown here is derived from an EMBL/GenBank/DDBJ whole genome shotgun (WGS) entry which is preliminary data.</text>
</comment>
<evidence type="ECO:0000313" key="1">
    <source>
        <dbReference type="EMBL" id="CAG8532216.1"/>
    </source>
</evidence>
<gene>
    <name evidence="1" type="ORF">ACOLOM_LOCUS4120</name>
</gene>
<sequence>MWKISKYTRRRSTITQDFEQKDPDFYKHNYVNGVYLNTAYNPENSTKVSGSFMKKNGKNRRNARCSEILFRNQSAARDLIHAKLLSHSEKVIVKDSRILATGYSRELPGNTHAEECALQKLEDPTQSTNSTIYTTMEPCSKRLSGKKPCVERIIESGLTRVVLGVREPDKFVKCEGIDILREHGIEVTAVEGLEEECLKCNKHLWDNTNVP</sequence>
<name>A0ACA9LHZ0_9GLOM</name>
<keyword evidence="2" id="KW-1185">Reference proteome</keyword>
<evidence type="ECO:0000313" key="2">
    <source>
        <dbReference type="Proteomes" id="UP000789525"/>
    </source>
</evidence>
<proteinExistence type="predicted"/>
<accession>A0ACA9LHZ0</accession>
<dbReference type="Proteomes" id="UP000789525">
    <property type="component" value="Unassembled WGS sequence"/>
</dbReference>
<organism evidence="1 2">
    <name type="scientific">Acaulospora colombiana</name>
    <dbReference type="NCBI Taxonomy" id="27376"/>
    <lineage>
        <taxon>Eukaryota</taxon>
        <taxon>Fungi</taxon>
        <taxon>Fungi incertae sedis</taxon>
        <taxon>Mucoromycota</taxon>
        <taxon>Glomeromycotina</taxon>
        <taxon>Glomeromycetes</taxon>
        <taxon>Diversisporales</taxon>
        <taxon>Acaulosporaceae</taxon>
        <taxon>Acaulospora</taxon>
    </lineage>
</organism>